<dbReference type="PATRIC" id="fig|1458307.3.peg.2515"/>
<organism evidence="1 2">
    <name type="scientific">Octadecabacter temperatus</name>
    <dbReference type="NCBI Taxonomy" id="1458307"/>
    <lineage>
        <taxon>Bacteria</taxon>
        <taxon>Pseudomonadati</taxon>
        <taxon>Pseudomonadota</taxon>
        <taxon>Alphaproteobacteria</taxon>
        <taxon>Rhodobacterales</taxon>
        <taxon>Roseobacteraceae</taxon>
        <taxon>Octadecabacter</taxon>
    </lineage>
</organism>
<dbReference type="EMBL" id="CP012160">
    <property type="protein sequence ID" value="AKS47027.1"/>
    <property type="molecule type" value="Genomic_DNA"/>
</dbReference>
<dbReference type="AlphaFoldDB" id="A0A0K0Y837"/>
<evidence type="ECO:0000313" key="2">
    <source>
        <dbReference type="Proteomes" id="UP000067444"/>
    </source>
</evidence>
<dbReference type="SUPFAM" id="SSF53300">
    <property type="entry name" value="vWA-like"/>
    <property type="match status" value="1"/>
</dbReference>
<proteinExistence type="predicted"/>
<evidence type="ECO:0000313" key="1">
    <source>
        <dbReference type="EMBL" id="AKS47027.1"/>
    </source>
</evidence>
<sequence>MRIAAPLIVSLFTATPLFSQTTNNDVMVVFDMSGSMWGQVDGVAKVEIARNAFDGLLGDWEATGTRTGLIVYGHRERGNCADIETLSTPGDGSNASELLAGLSPIGKTPLSDAVRQAAEILRYTEDAATVVLLSDGVETCNADPCAVGTELEALGLDFTTHVIGFDIAEGDKAQLQCLADATGGLYFDAADAGELADAMDGVVQVTNAPQPVVDSAQDYQEVTIRVRMDGSLLAMPEQVTIYGNDVELGTLTDDTVVIPGLPLQLDFGPVTLRVEGDGISGERIVEITDQTEFIDLQVSGVQADYVIWRDGQLPILDAGKEHIVLLNNTTGIDRSSFYRAFIYPAGSTDPADAIRAGSVSPNANVYTAVRVPSPETPGDFELVATATDGTEYARIPISFAATIDPVWQGAREVKVGEVFDAYWAGSSNRRDGFQFMQAGQRVSRTTVEGMATDYGFQLTAPDEAGLYDLVFSSDFENSLGSKTTALGQIAVGMPLPQDGAIGFDTEDMSTEADAMGGEEFPLLDIGELHGDWQLVMQNSQRTIPLISFQLNHAEGEPTGTGGLVVEADPSWGFGPKGGLGDATLMLNGGLGLSMTIAVHGASTDYAMTPEGAGWTTEISTEDGGTANVLLIKAGDLAAADTARDATPVDQQLIAVDERNERLQNPVTWTLQFLDSEVPAVMAVSSGYLLDDFGRTPGNYQVTAQSGTLHGVSNIQLGTGHPRANVVVLKPETEGEDLALDVAFFCSVGEHCEMTMSDVPVDFYLPEGWGAERPIEIERDMPMFNMTTNTSSGPFFVTLNQPQRMADLGPCTELVTGMFCHDTTDDPALLADIALIQSSLSFKPVGIWLNEERLDTLLNQLTGDAQ</sequence>
<gene>
    <name evidence="1" type="ORF">OSB_24920</name>
</gene>
<dbReference type="Gene3D" id="3.40.50.410">
    <property type="entry name" value="von Willebrand factor, type A domain"/>
    <property type="match status" value="1"/>
</dbReference>
<dbReference type="InterPro" id="IPR036465">
    <property type="entry name" value="vWFA_dom_sf"/>
</dbReference>
<accession>A0A0K0Y837</accession>
<dbReference type="Pfam" id="PF13519">
    <property type="entry name" value="VWA_2"/>
    <property type="match status" value="1"/>
</dbReference>
<dbReference type="RefSeq" id="WP_049835276.1">
    <property type="nucleotide sequence ID" value="NZ_CP012160.1"/>
</dbReference>
<reference evidence="1 2" key="1">
    <citation type="journal article" date="2015" name="Genome Announc.">
        <title>Closed Genome Sequence of Octadecabacter temperatus SB1, the First Mesophilic Species of the Genus Octadecabacter.</title>
        <authorList>
            <person name="Voget S."/>
            <person name="Billerbeck S."/>
            <person name="Simon M."/>
            <person name="Daniel R."/>
        </authorList>
    </citation>
    <scope>NUCLEOTIDE SEQUENCE [LARGE SCALE GENOMIC DNA]</scope>
    <source>
        <strain evidence="1 2">SB1</strain>
    </source>
</reference>
<dbReference type="OrthoDB" id="9783818at2"/>
<dbReference type="SMART" id="SM00327">
    <property type="entry name" value="VWA"/>
    <property type="match status" value="1"/>
</dbReference>
<dbReference type="InterPro" id="IPR002035">
    <property type="entry name" value="VWF_A"/>
</dbReference>
<dbReference type="Proteomes" id="UP000067444">
    <property type="component" value="Chromosome"/>
</dbReference>
<dbReference type="PROSITE" id="PS50234">
    <property type="entry name" value="VWFA"/>
    <property type="match status" value="1"/>
</dbReference>
<dbReference type="KEGG" id="otm:OSB_24920"/>
<protein>
    <submittedName>
        <fullName evidence="1">von Willebrand factor type A domain protein</fullName>
    </submittedName>
</protein>
<dbReference type="STRING" id="1458307.OSB_24920"/>
<keyword evidence="2" id="KW-1185">Reference proteome</keyword>
<name>A0A0K0Y837_9RHOB</name>